<feature type="compositionally biased region" description="Basic and acidic residues" evidence="3">
    <location>
        <begin position="341"/>
        <end position="399"/>
    </location>
</feature>
<feature type="region of interest" description="Disordered" evidence="3">
    <location>
        <begin position="339"/>
        <end position="446"/>
    </location>
</feature>
<dbReference type="GO" id="GO:0006260">
    <property type="term" value="P:DNA replication"/>
    <property type="evidence" value="ECO:0007669"/>
    <property type="project" value="UniProtKB-KW"/>
</dbReference>
<feature type="compositionally biased region" description="Basic residues" evidence="3">
    <location>
        <begin position="428"/>
        <end position="440"/>
    </location>
</feature>
<dbReference type="SUPFAM" id="SSF52540">
    <property type="entry name" value="P-loop containing nucleoside triphosphate hydrolases"/>
    <property type="match status" value="1"/>
</dbReference>
<evidence type="ECO:0000256" key="1">
    <source>
        <dbReference type="ARBA" id="ARBA00006116"/>
    </source>
</evidence>
<organism evidence="5">
    <name type="scientific">viral metagenome</name>
    <dbReference type="NCBI Taxonomy" id="1070528"/>
    <lineage>
        <taxon>unclassified sequences</taxon>
        <taxon>metagenomes</taxon>
        <taxon>organismal metagenomes</taxon>
    </lineage>
</organism>
<dbReference type="Gene3D" id="3.40.50.300">
    <property type="entry name" value="P-loop containing nucleotide triphosphate hydrolases"/>
    <property type="match status" value="1"/>
</dbReference>
<dbReference type="Pfam" id="PF08519">
    <property type="entry name" value="RFC1"/>
    <property type="match status" value="1"/>
</dbReference>
<dbReference type="GO" id="GO:0005634">
    <property type="term" value="C:nucleus"/>
    <property type="evidence" value="ECO:0007669"/>
    <property type="project" value="TreeGrafter"/>
</dbReference>
<feature type="domain" description="DNA replication factor RFC1 C-terminal" evidence="4">
    <location>
        <begin position="284"/>
        <end position="339"/>
    </location>
</feature>
<accession>A0A6C0DIM6</accession>
<dbReference type="GO" id="GO:0005663">
    <property type="term" value="C:DNA replication factor C complex"/>
    <property type="evidence" value="ECO:0007669"/>
    <property type="project" value="InterPro"/>
</dbReference>
<evidence type="ECO:0000256" key="2">
    <source>
        <dbReference type="ARBA" id="ARBA00022705"/>
    </source>
</evidence>
<protein>
    <recommendedName>
        <fullName evidence="4">DNA replication factor RFC1 C-terminal domain-containing protein</fullName>
    </recommendedName>
</protein>
<dbReference type="InterPro" id="IPR013725">
    <property type="entry name" value="DNA_replication_fac_RFC1_C"/>
</dbReference>
<sequence length="446" mass="51399">MFTDKYKPQNFESFVGNVSKIDLLQNWLDNWKINQHQKTNKCALISGQNGIGKTLCVELFVKKNNLNPILISPDEKNDKEYFQEKIMPIIQIEKSITSKRNVVIVHDIDCYDDYGFISNIVQCMKESKIPMIATCNNRYDQSLKPIIAYCLDVKFLKPASSEIMKFIVPIIKAERLSIPDYSVKNMIEDSNSDIRNLLVNLQMGSFTLASSCIKDKNITETSIFDLTKSFMSQNIDMKEKYTLFWLNHDLLPLMIHENYLLNNIKMKDDCKYLQNISDSVHCLSDIDLIDHDIRSNASNWELLPYIAWNSIKSVSNCHAKTQIKFTEFLGKLAARNKNKHKDNGVLKTEKEVKPKVVKPKKEPKPKEVKPKVVKVKEPKVKEPKPKEPKPKQVKPKEDAVVVSNISQNDVSLNPLNPLNILDQIQPVKKTRQPRKTKTKPKLVIEE</sequence>
<keyword evidence="2" id="KW-0235">DNA replication</keyword>
<dbReference type="EMBL" id="MN739622">
    <property type="protein sequence ID" value="QHT16377.1"/>
    <property type="molecule type" value="Genomic_DNA"/>
</dbReference>
<evidence type="ECO:0000313" key="5">
    <source>
        <dbReference type="EMBL" id="QHT16377.1"/>
    </source>
</evidence>
<dbReference type="PANTHER" id="PTHR23389">
    <property type="entry name" value="CHROMOSOME TRANSMISSION FIDELITY FACTOR 18"/>
    <property type="match status" value="1"/>
</dbReference>
<dbReference type="GO" id="GO:0003677">
    <property type="term" value="F:DNA binding"/>
    <property type="evidence" value="ECO:0007669"/>
    <property type="project" value="InterPro"/>
</dbReference>
<comment type="similarity">
    <text evidence="1">Belongs to the activator 1 large subunit family.</text>
</comment>
<dbReference type="PANTHER" id="PTHR23389:SF6">
    <property type="entry name" value="REPLICATION FACTOR C SUBUNIT 1"/>
    <property type="match status" value="1"/>
</dbReference>
<dbReference type="SUPFAM" id="SSF48019">
    <property type="entry name" value="post-AAA+ oligomerization domain-like"/>
    <property type="match status" value="1"/>
</dbReference>
<reference evidence="5" key="1">
    <citation type="journal article" date="2020" name="Nature">
        <title>Giant virus diversity and host interactions through global metagenomics.</title>
        <authorList>
            <person name="Schulz F."/>
            <person name="Roux S."/>
            <person name="Paez-Espino D."/>
            <person name="Jungbluth S."/>
            <person name="Walsh D.A."/>
            <person name="Denef V.J."/>
            <person name="McMahon K.D."/>
            <person name="Konstantinidis K.T."/>
            <person name="Eloe-Fadrosh E.A."/>
            <person name="Kyrpides N.C."/>
            <person name="Woyke T."/>
        </authorList>
    </citation>
    <scope>NUCLEOTIDE SEQUENCE</scope>
    <source>
        <strain evidence="5">GVMAG-M-3300023174-182</strain>
    </source>
</reference>
<proteinExistence type="inferred from homology"/>
<evidence type="ECO:0000256" key="3">
    <source>
        <dbReference type="SAM" id="MobiDB-lite"/>
    </source>
</evidence>
<dbReference type="InterPro" id="IPR008921">
    <property type="entry name" value="DNA_pol3_clamp-load_cplx_C"/>
</dbReference>
<evidence type="ECO:0000259" key="4">
    <source>
        <dbReference type="Pfam" id="PF08519"/>
    </source>
</evidence>
<dbReference type="AlphaFoldDB" id="A0A6C0DIM6"/>
<dbReference type="Gene3D" id="1.20.272.10">
    <property type="match status" value="1"/>
</dbReference>
<dbReference type="InterPro" id="IPR027417">
    <property type="entry name" value="P-loop_NTPase"/>
</dbReference>
<dbReference type="GO" id="GO:0005524">
    <property type="term" value="F:ATP binding"/>
    <property type="evidence" value="ECO:0007669"/>
    <property type="project" value="InterPro"/>
</dbReference>
<dbReference type="GO" id="GO:0003689">
    <property type="term" value="F:DNA clamp loader activity"/>
    <property type="evidence" value="ECO:0007669"/>
    <property type="project" value="InterPro"/>
</dbReference>
<name>A0A6C0DIM6_9ZZZZ</name>
<feature type="compositionally biased region" description="Polar residues" evidence="3">
    <location>
        <begin position="403"/>
        <end position="416"/>
    </location>
</feature>